<evidence type="ECO:0000313" key="2">
    <source>
        <dbReference type="EMBL" id="KAJ4330770.1"/>
    </source>
</evidence>
<gene>
    <name evidence="2" type="ORF">N0V87_009705</name>
</gene>
<reference evidence="2" key="1">
    <citation type="submission" date="2022-10" db="EMBL/GenBank/DDBJ databases">
        <title>Tapping the CABI collections for fungal endophytes: first genome assemblies for Collariella, Neodidymelliopsis, Ascochyta clinopodiicola, Didymella pomorum, Didymosphaeria variabile, Neocosmospora piperis and Neocucurbitaria cava.</title>
        <authorList>
            <person name="Hill R."/>
        </authorList>
    </citation>
    <scope>NUCLEOTIDE SEQUENCE</scope>
    <source>
        <strain evidence="2">IMI 360193</strain>
    </source>
</reference>
<feature type="region of interest" description="Disordered" evidence="1">
    <location>
        <begin position="253"/>
        <end position="274"/>
    </location>
</feature>
<dbReference type="Proteomes" id="UP001140562">
    <property type="component" value="Unassembled WGS sequence"/>
</dbReference>
<name>A0A9W8WQM4_9PLEO</name>
<feature type="compositionally biased region" description="Basic and acidic residues" evidence="1">
    <location>
        <begin position="259"/>
        <end position="274"/>
    </location>
</feature>
<protein>
    <submittedName>
        <fullName evidence="2">Uncharacterized protein</fullName>
    </submittedName>
</protein>
<evidence type="ECO:0000256" key="1">
    <source>
        <dbReference type="SAM" id="MobiDB-lite"/>
    </source>
</evidence>
<proteinExistence type="predicted"/>
<organism evidence="2 3">
    <name type="scientific">Didymella glomerata</name>
    <dbReference type="NCBI Taxonomy" id="749621"/>
    <lineage>
        <taxon>Eukaryota</taxon>
        <taxon>Fungi</taxon>
        <taxon>Dikarya</taxon>
        <taxon>Ascomycota</taxon>
        <taxon>Pezizomycotina</taxon>
        <taxon>Dothideomycetes</taxon>
        <taxon>Pleosporomycetidae</taxon>
        <taxon>Pleosporales</taxon>
        <taxon>Pleosporineae</taxon>
        <taxon>Didymellaceae</taxon>
        <taxon>Didymella</taxon>
    </lineage>
</organism>
<accession>A0A9W8WQM4</accession>
<evidence type="ECO:0000313" key="3">
    <source>
        <dbReference type="Proteomes" id="UP001140562"/>
    </source>
</evidence>
<keyword evidence="3" id="KW-1185">Reference proteome</keyword>
<dbReference type="AlphaFoldDB" id="A0A9W8WQM4"/>
<dbReference type="EMBL" id="JAPEUV010000178">
    <property type="protein sequence ID" value="KAJ4330770.1"/>
    <property type="molecule type" value="Genomic_DNA"/>
</dbReference>
<sequence>MDLWTDSWFKNAFAHLRWTHTPTDLFRPTIDLSADQAERFQEDFESQALSAVVWLTTTLLSIPAIKAQTSTVGCDMGNTEDESVVTDECVWEPSYVVKFRDYAKNSETRLIGHVEFLAGRPGALTEACEMKNTSKYGSLRCVLGDLVQWMLMNNHRYSFLVSSDEIMYLQMDIEHVMEKGKVVFCEPRLHYSHPMKLTDPFDAADGTITVRLGLLYFFWLVIWVGKSWQIPEEIGNCLNYAVFMDDGEDLKLRAPRTPESAEKRAKKQSVKDEP</sequence>
<comment type="caution">
    <text evidence="2">The sequence shown here is derived from an EMBL/GenBank/DDBJ whole genome shotgun (WGS) entry which is preliminary data.</text>
</comment>
<dbReference type="OrthoDB" id="3792603at2759"/>